<accession>A0AAV1F088</accession>
<feature type="compositionally biased region" description="Acidic residues" evidence="1">
    <location>
        <begin position="896"/>
        <end position="912"/>
    </location>
</feature>
<dbReference type="GO" id="GO:0030686">
    <property type="term" value="C:90S preribosome"/>
    <property type="evidence" value="ECO:0007669"/>
    <property type="project" value="TreeGrafter"/>
</dbReference>
<feature type="compositionally biased region" description="Acidic residues" evidence="1">
    <location>
        <begin position="1729"/>
        <end position="1750"/>
    </location>
</feature>
<dbReference type="Proteomes" id="UP001178508">
    <property type="component" value="Chromosome 4"/>
</dbReference>
<evidence type="ECO:0000256" key="1">
    <source>
        <dbReference type="SAM" id="MobiDB-lite"/>
    </source>
</evidence>
<keyword evidence="6" id="KW-1185">Reference proteome</keyword>
<evidence type="ECO:0000259" key="3">
    <source>
        <dbReference type="Pfam" id="PF20416"/>
    </source>
</evidence>
<dbReference type="InterPro" id="IPR016024">
    <property type="entry name" value="ARM-type_fold"/>
</dbReference>
<sequence>MKIKSKSSYHKSENTYRFLTFAERLANVNINVIHRIDRTGSYAEAVETYFSEGLTKWRDLNLTEHFTSFLKEVSNKSQSFNLLVFHQAAIVESLKTHLSVKNSLAYQPLLDLVVQLARDLQTDFYPHFPDFFTLITSLLDTKDTEILEWAFTCLSYLYKYLWRLMVKDMTNIYSLYSTLLAHKKEHIRKFAAESFSFLMRKVPDLDALLSLMFSDLQEHPDKAEGAGLLLFEMCKGVRNMFHSCASNAFLVAFRMLGPSTCPGVSLPWDTIRDALDHLAQAAANHIDREHFLVLWDSLQTSVMEVLGIMEAKGKEADQAAEQLERLLFILHTLVSHKDGAKITKPEAVCQTVLRLIQSSSLSAGCSRLLLQTTSSLLLGENINLPKTLVQEMVQKVFGSTTGQDLILEFTKEMFTMKQFEELFLPSLLRFTTGLFRCGDPVSHHSGLDVLVSLILAKAPPPTDGSMAFETYPLLFTGQTTGVFQTSSTPSEQLAVPELVLSLVKLPGEQNQSITDLSLPWAALVLLPHLRPLASASIIPAVDALLNHLLSEIESEKLEKAGLFVVRQALSCLLTLDSSAQPLSLLTVDKVNSILRKFPTDLSALLFGDLYYTRLSLSGVSAHLSHSALLELYQILHANLSSNISKIRLLTLRILSQFEAELPPLPEGEENVEVQPVFAICLQAELVPASVQDYREKLLHLRKLRHDLVRRSLPQGPAAAFQEVPLRYLIAMLFVNFRPLWDPVIELLVTHARGMDNKDFWRVFYEHLEMVAGLAEKELQESEEDDDDDDEEEESGLQGEPGCDVIESGDVGVLFLEQVKLTSNPNERTDFTNFRSLLWRSMAQFPDRVEPRSRELTPLLLRFVRNEFYPADLLVAPTQDLRKRKEAALKESKLTTEEEEEEEEEEGEEEEEEQGSKQQRKALPRRAAAKQLTAHLKVFSKFTNPRSLYLESSLSELYNQLLCHQDQQIQRVALECVFSYKEPDIVPYKENLEKLLDDKHFKEEIVHFNISDETGVIDASHRARLIPLLMRILFGRLRSKAGSKFQGKAFATSRSSIILRFLAGCQAEELGIFIDLLLEPVCRHSEGSCLAAVERAITETDVSAVLPLGRQHSLLNIINVVIQKLGHLIHIYLPKVLQILLCVTASVSTILDRRDQLRSGCISPLKNLRRLGILRIQDFFDGFDSYSFSPDELDAVFQAVVWPQVRRLPTESPYSPTPLLKLIHVWCKDAKYFPLLAKQRPNQPECDILLNVFALLSAKNSSPVTITMVMDIAESLATTEDFVASETEAELSVNDCVFPRPQEGAFVAADSLTQGSRLLLPHITTLLQYLSGIVRNTDRLKKKKFRAQVAKELNILSKVSRFVSDKEQSSMLISLLLPYLQKSHNPQETEIDILATVQNLLRQCVQPSAFLRPLSKLFSIIHNKLPRQALTNVFQTLSDLEPSLMYITDLATKLNAYDSRHLDEIYFDLRLTAFQEATRKVREMTTLDLDYINTIIHNCFHTYEIGDMSLADNATLCMSAVITQLAVVGPGEQIYKDVVQHTILDAVHKGLHSKTDSVQHEYTTVLACLVKTFPSKKEFRDLVQLTNYNDPESDFFEHMKHIQIHRRGRALRRLAKQLTEGQVVMTPRSLQNYIMPYATTALMDEKMLKHESMISASVEVVSAVCRRLTWSKYLYYLKHFIHILQTAQAEQKLAVSLLVTVLEAFHFDHETLSREMEAAKAREAGSVADNADDEDQTAADELDASDDEEAMEVGSEAAPSVVTMETDATNEEKEVVAKDATPTGTKGKSEAPRLTTAASGLPQSKEELESLISAIHMTVNNSVLPRLQKCLNAKVKRDDEHKAVKSKDVKEEEVGRIPIAFAMVKLMQTLPPHIMEANLPGILIKVCVVLRNRFQEVRDVARGTLVKILETLGCRYLQYLLKEMQGVLVKGYQVHVLTFTVYQLLSVLKPTLKSGDLDPCMNMLIDIFNNELFGAVAEEKEVKGIVSKLMEARHSKSMDSYELLAQFCSKESITKFMLPLKEILETTSSLKVCNRVTAVLRRLVLGLLVNDGMTSQDILLLSHGLVSESLPLLTKRDREKASAKPPPDPRLPPPSCLLLPPTPKRGGHKAPVSSRTNMHILVDAGLKLLHLSLKKSKVTSSEASALEMLDPFVLLLLDCLNSMHVKVITEALVAFTLLLKFPLPAVEQSADQLTKQLFVLLKDYSKAGAARGENYHLVQNCFKAITILVKNVKSNKISETQLQVLLGYAEEDIYDQSRQATAFGLLKAILSRKLIVPEMEEVLKKVAKLSVTGSNGMIRIHCRQIYLKYLLDYPLGKKLKGHLDFVVAQLQYEHDTGRESVLEMLAYIFQTFPQKLLLQHSALFFAPLALVVVNDDSARCKKMAAMAIKALLTQLDLNHQNTLYSLVNTWLNAEKTSMRRLGAQICGLFVEVEEEKFAGRLEELLPLLEKEINPDNFEDIEEEKEERGADRLLFSFLTLISKLNKHCGLLEMTEPKDTLDRIWGHIEAHLRYPHCWVWLTASQLFGQLFAAHQAEQLVTAWGGGGGGGGGDASAQPAASAFITSGLDKRMRELALSFCHQLQSKFLDTASGEQVIKNLLFVGKVIYLVSPESDVQPPEEEMKEEEEEEEVQKENGNEEDGDEEEMEDKEKKEEEEDKEDDKDDKPPSLLWLIKKMSLMAKREAAYTPKIPLKRTCVFKFLGAISMDLGKERLGPYLTTIITPLYRELDSTYADQDPTLKNLAQELIELLKKQVGLEKFSLAFSAVQKEFSMRRAARKRHRAMQAVANPDIAAKKKLKKHKNKIEAKKRKIEFLRPGYKAKRQRSNALKDLAMVK</sequence>
<name>A0AAV1F088_XYRNO</name>
<feature type="region of interest" description="Disordered" evidence="1">
    <location>
        <begin position="2611"/>
        <end position="2665"/>
    </location>
</feature>
<feature type="region of interest" description="Disordered" evidence="1">
    <location>
        <begin position="777"/>
        <end position="803"/>
    </location>
</feature>
<dbReference type="InterPro" id="IPR057525">
    <property type="entry name" value="UTP20_C"/>
</dbReference>
<protein>
    <submittedName>
        <fullName evidence="5">Small subunit processome component 20 homolog</fullName>
    </submittedName>
</protein>
<feature type="domain" description="U3 small nucleolar RNA-associated protein 20" evidence="3">
    <location>
        <begin position="1846"/>
        <end position="2065"/>
    </location>
</feature>
<dbReference type="Pfam" id="PF23099">
    <property type="entry name" value="UTP20_C"/>
    <property type="match status" value="1"/>
</dbReference>
<evidence type="ECO:0000259" key="4">
    <source>
        <dbReference type="Pfam" id="PF23099"/>
    </source>
</evidence>
<dbReference type="Pfam" id="PF20416">
    <property type="entry name" value="UTP20"/>
    <property type="match status" value="1"/>
</dbReference>
<organism evidence="5 6">
    <name type="scientific">Xyrichtys novacula</name>
    <name type="common">Pearly razorfish</name>
    <name type="synonym">Hemipteronotus novacula</name>
    <dbReference type="NCBI Taxonomy" id="13765"/>
    <lineage>
        <taxon>Eukaryota</taxon>
        <taxon>Metazoa</taxon>
        <taxon>Chordata</taxon>
        <taxon>Craniata</taxon>
        <taxon>Vertebrata</taxon>
        <taxon>Euteleostomi</taxon>
        <taxon>Actinopterygii</taxon>
        <taxon>Neopterygii</taxon>
        <taxon>Teleostei</taxon>
        <taxon>Neoteleostei</taxon>
        <taxon>Acanthomorphata</taxon>
        <taxon>Eupercaria</taxon>
        <taxon>Labriformes</taxon>
        <taxon>Labridae</taxon>
        <taxon>Xyrichtys</taxon>
    </lineage>
</organism>
<dbReference type="PANTHER" id="PTHR17695:SF11">
    <property type="entry name" value="SMALL SUBUNIT PROCESSOME COMPONENT 20 HOMOLOG"/>
    <property type="match status" value="1"/>
</dbReference>
<dbReference type="InterPro" id="IPR011430">
    <property type="entry name" value="UTP20_N"/>
</dbReference>
<dbReference type="GO" id="GO:0032040">
    <property type="term" value="C:small-subunit processome"/>
    <property type="evidence" value="ECO:0007669"/>
    <property type="project" value="TreeGrafter"/>
</dbReference>
<evidence type="ECO:0000259" key="2">
    <source>
        <dbReference type="Pfam" id="PF07539"/>
    </source>
</evidence>
<feature type="compositionally biased region" description="Pro residues" evidence="1">
    <location>
        <begin position="2083"/>
        <end position="2102"/>
    </location>
</feature>
<dbReference type="EMBL" id="OY660867">
    <property type="protein sequence ID" value="CAJ1054380.1"/>
    <property type="molecule type" value="Genomic_DNA"/>
</dbReference>
<feature type="region of interest" description="Disordered" evidence="1">
    <location>
        <begin position="888"/>
        <end position="923"/>
    </location>
</feature>
<feature type="compositionally biased region" description="Acidic residues" evidence="1">
    <location>
        <begin position="2615"/>
        <end position="2660"/>
    </location>
</feature>
<dbReference type="InterPro" id="IPR046523">
    <property type="entry name" value="UTP20_dom"/>
</dbReference>
<dbReference type="InterPro" id="IPR052575">
    <property type="entry name" value="SSU_processome_comp_20"/>
</dbReference>
<feature type="compositionally biased region" description="Acidic residues" evidence="1">
    <location>
        <begin position="780"/>
        <end position="794"/>
    </location>
</feature>
<feature type="region of interest" description="Disordered" evidence="1">
    <location>
        <begin position="1716"/>
        <end position="1801"/>
    </location>
</feature>
<dbReference type="InterPro" id="IPR011989">
    <property type="entry name" value="ARM-like"/>
</dbReference>
<evidence type="ECO:0000313" key="6">
    <source>
        <dbReference type="Proteomes" id="UP001178508"/>
    </source>
</evidence>
<dbReference type="Pfam" id="PF07539">
    <property type="entry name" value="UTP20_N"/>
    <property type="match status" value="1"/>
</dbReference>
<feature type="domain" description="U3 small nucleolar RNA-associated protein 20 C-terminal" evidence="4">
    <location>
        <begin position="2418"/>
        <end position="2810"/>
    </location>
</feature>
<reference evidence="5" key="1">
    <citation type="submission" date="2023-08" db="EMBL/GenBank/DDBJ databases">
        <authorList>
            <person name="Alioto T."/>
            <person name="Alioto T."/>
            <person name="Gomez Garrido J."/>
        </authorList>
    </citation>
    <scope>NUCLEOTIDE SEQUENCE</scope>
</reference>
<dbReference type="SUPFAM" id="SSF48371">
    <property type="entry name" value="ARM repeat"/>
    <property type="match status" value="3"/>
</dbReference>
<feature type="region of interest" description="Disordered" evidence="1">
    <location>
        <begin position="2075"/>
        <end position="2111"/>
    </location>
</feature>
<feature type="domain" description="U3 small nucleolar RNA-associated protein 20 N-terminal" evidence="2">
    <location>
        <begin position="926"/>
        <end position="1553"/>
    </location>
</feature>
<evidence type="ECO:0000313" key="5">
    <source>
        <dbReference type="EMBL" id="CAJ1054380.1"/>
    </source>
</evidence>
<dbReference type="Gene3D" id="1.25.10.10">
    <property type="entry name" value="Leucine-rich Repeat Variant"/>
    <property type="match status" value="2"/>
</dbReference>
<proteinExistence type="predicted"/>
<dbReference type="PANTHER" id="PTHR17695">
    <property type="entry name" value="SMALL SUBUNIT PROCESSOME COMPONENT 20 HOMOLOG"/>
    <property type="match status" value="1"/>
</dbReference>
<gene>
    <name evidence="5" type="ORF">XNOV1_A013584</name>
</gene>